<organism evidence="1 2">
    <name type="scientific">Canavalia gladiata</name>
    <name type="common">Sword bean</name>
    <name type="synonym">Dolichos gladiatus</name>
    <dbReference type="NCBI Taxonomy" id="3824"/>
    <lineage>
        <taxon>Eukaryota</taxon>
        <taxon>Viridiplantae</taxon>
        <taxon>Streptophyta</taxon>
        <taxon>Embryophyta</taxon>
        <taxon>Tracheophyta</taxon>
        <taxon>Spermatophyta</taxon>
        <taxon>Magnoliopsida</taxon>
        <taxon>eudicotyledons</taxon>
        <taxon>Gunneridae</taxon>
        <taxon>Pentapetalae</taxon>
        <taxon>rosids</taxon>
        <taxon>fabids</taxon>
        <taxon>Fabales</taxon>
        <taxon>Fabaceae</taxon>
        <taxon>Papilionoideae</taxon>
        <taxon>50 kb inversion clade</taxon>
        <taxon>NPAAA clade</taxon>
        <taxon>indigoferoid/millettioid clade</taxon>
        <taxon>Phaseoleae</taxon>
        <taxon>Canavalia</taxon>
    </lineage>
</organism>
<protein>
    <submittedName>
        <fullName evidence="1">Uncharacterized protein</fullName>
    </submittedName>
</protein>
<evidence type="ECO:0000313" key="1">
    <source>
        <dbReference type="EMBL" id="KAK7361835.1"/>
    </source>
</evidence>
<accession>A0AAN9R4C8</accession>
<dbReference type="AlphaFoldDB" id="A0AAN9R4C8"/>
<dbReference type="EMBL" id="JAYMYQ010000001">
    <property type="protein sequence ID" value="KAK7361835.1"/>
    <property type="molecule type" value="Genomic_DNA"/>
</dbReference>
<comment type="caution">
    <text evidence="1">The sequence shown here is derived from an EMBL/GenBank/DDBJ whole genome shotgun (WGS) entry which is preliminary data.</text>
</comment>
<sequence length="122" mass="13627">MECRRQYAIWEGSGVCMQFWEVQGSACNFGRYRDQHAILGGTGIRLRSPQLTWNIEGGKTSPLGFEWWVPAPLSSPFGMLPTSLVPKPVLVVFSLRIHLSYTPPGQKRPPIPYESGIGLIPK</sequence>
<gene>
    <name evidence="1" type="ORF">VNO77_03920</name>
</gene>
<name>A0AAN9R4C8_CANGL</name>
<evidence type="ECO:0000313" key="2">
    <source>
        <dbReference type="Proteomes" id="UP001367508"/>
    </source>
</evidence>
<proteinExistence type="predicted"/>
<dbReference type="Proteomes" id="UP001367508">
    <property type="component" value="Unassembled WGS sequence"/>
</dbReference>
<keyword evidence="2" id="KW-1185">Reference proteome</keyword>
<reference evidence="1 2" key="1">
    <citation type="submission" date="2024-01" db="EMBL/GenBank/DDBJ databases">
        <title>The genomes of 5 underutilized Papilionoideae crops provide insights into root nodulation and disease resistanc.</title>
        <authorList>
            <person name="Jiang F."/>
        </authorList>
    </citation>
    <scope>NUCLEOTIDE SEQUENCE [LARGE SCALE GENOMIC DNA]</scope>
    <source>
        <strain evidence="1">LVBAO_FW01</strain>
        <tissue evidence="1">Leaves</tissue>
    </source>
</reference>